<dbReference type="Proteomes" id="UP000189703">
    <property type="component" value="Unplaced"/>
</dbReference>
<evidence type="ECO:0000256" key="14">
    <source>
        <dbReference type="ARBA" id="ARBA00047899"/>
    </source>
</evidence>
<dbReference type="InterPro" id="IPR021820">
    <property type="entry name" value="S-locus_recpt_kinase_C"/>
</dbReference>
<comment type="subcellular location">
    <subcellularLocation>
        <location evidence="1">Cell membrane</location>
        <topology evidence="1">Single-pass type I membrane protein</topology>
    </subcellularLocation>
</comment>
<dbReference type="Gene3D" id="2.90.10.10">
    <property type="entry name" value="Bulb-type lectin domain"/>
    <property type="match status" value="1"/>
</dbReference>
<dbReference type="CDD" id="cd00028">
    <property type="entry name" value="B_lectin"/>
    <property type="match status" value="1"/>
</dbReference>
<evidence type="ECO:0000256" key="11">
    <source>
        <dbReference type="ARBA" id="ARBA00023136"/>
    </source>
</evidence>
<comment type="caution">
    <text evidence="17">Lacks conserved residue(s) required for the propagation of feature annotation.</text>
</comment>
<evidence type="ECO:0000256" key="16">
    <source>
        <dbReference type="PIRNR" id="PIRNR000641"/>
    </source>
</evidence>
<keyword evidence="13" id="KW-0325">Glycoprotein</keyword>
<dbReference type="SUPFAM" id="SSF51110">
    <property type="entry name" value="alpha-D-mannose-specific plant lectins"/>
    <property type="match status" value="1"/>
</dbReference>
<dbReference type="KEGG" id="nnu:104590709"/>
<dbReference type="Pfam" id="PF00954">
    <property type="entry name" value="S_locus_glycop"/>
    <property type="match status" value="1"/>
</dbReference>
<dbReference type="Gene3D" id="3.30.200.20">
    <property type="entry name" value="Phosphorylase Kinase, domain 1"/>
    <property type="match status" value="1"/>
</dbReference>
<dbReference type="InterPro" id="IPR011009">
    <property type="entry name" value="Kinase-like_dom_sf"/>
</dbReference>
<dbReference type="FunFam" id="3.30.200.20:FF:000195">
    <property type="entry name" value="G-type lectin S-receptor-like serine/threonine-protein kinase"/>
    <property type="match status" value="1"/>
</dbReference>
<keyword evidence="17" id="KW-0245">EGF-like domain</keyword>
<dbReference type="GO" id="GO:0106310">
    <property type="term" value="F:protein serine kinase activity"/>
    <property type="evidence" value="ECO:0007669"/>
    <property type="project" value="RHEA"/>
</dbReference>
<evidence type="ECO:0000256" key="2">
    <source>
        <dbReference type="ARBA" id="ARBA00022475"/>
    </source>
</evidence>
<proteinExistence type="inferred from homology"/>
<dbReference type="PROSITE" id="PS50011">
    <property type="entry name" value="PROTEIN_KINASE_DOM"/>
    <property type="match status" value="1"/>
</dbReference>
<dbReference type="SMART" id="SM00108">
    <property type="entry name" value="B_lectin"/>
    <property type="match status" value="1"/>
</dbReference>
<dbReference type="Pfam" id="PF11883">
    <property type="entry name" value="DUF3403"/>
    <property type="match status" value="1"/>
</dbReference>
<evidence type="ECO:0000256" key="1">
    <source>
        <dbReference type="ARBA" id="ARBA00004251"/>
    </source>
</evidence>
<dbReference type="InterPro" id="IPR001480">
    <property type="entry name" value="Bulb-type_lectin_dom"/>
</dbReference>
<keyword evidence="11" id="KW-0472">Membrane</keyword>
<dbReference type="AlphaFoldDB" id="A0A1U7Z5Y2"/>
<dbReference type="GO" id="GO:0005524">
    <property type="term" value="F:ATP binding"/>
    <property type="evidence" value="ECO:0007669"/>
    <property type="project" value="UniProtKB-KW"/>
</dbReference>
<organism evidence="18 19">
    <name type="scientific">Nelumbo nucifera</name>
    <name type="common">Sacred lotus</name>
    <dbReference type="NCBI Taxonomy" id="4432"/>
    <lineage>
        <taxon>Eukaryota</taxon>
        <taxon>Viridiplantae</taxon>
        <taxon>Streptophyta</taxon>
        <taxon>Embryophyta</taxon>
        <taxon>Tracheophyta</taxon>
        <taxon>Spermatophyta</taxon>
        <taxon>Magnoliopsida</taxon>
        <taxon>Proteales</taxon>
        <taxon>Nelumbonaceae</taxon>
        <taxon>Nelumbo</taxon>
    </lineage>
</organism>
<dbReference type="InterPro" id="IPR036426">
    <property type="entry name" value="Bulb-type_lectin_dom_sf"/>
</dbReference>
<evidence type="ECO:0000256" key="17">
    <source>
        <dbReference type="PROSITE-ProRule" id="PRU00076"/>
    </source>
</evidence>
<dbReference type="CDD" id="cd01098">
    <property type="entry name" value="PAN_AP_plant"/>
    <property type="match status" value="1"/>
</dbReference>
<keyword evidence="6" id="KW-0732">Signal</keyword>
<dbReference type="CDD" id="cd14066">
    <property type="entry name" value="STKc_IRAK"/>
    <property type="match status" value="1"/>
</dbReference>
<comment type="catalytic activity">
    <reaction evidence="15 16">
        <text>L-seryl-[protein] + ATP = O-phospho-L-seryl-[protein] + ADP + H(+)</text>
        <dbReference type="Rhea" id="RHEA:17989"/>
        <dbReference type="Rhea" id="RHEA-COMP:9863"/>
        <dbReference type="Rhea" id="RHEA-COMP:11604"/>
        <dbReference type="ChEBI" id="CHEBI:15378"/>
        <dbReference type="ChEBI" id="CHEBI:29999"/>
        <dbReference type="ChEBI" id="CHEBI:30616"/>
        <dbReference type="ChEBI" id="CHEBI:83421"/>
        <dbReference type="ChEBI" id="CHEBI:456216"/>
        <dbReference type="EC" id="2.7.11.1"/>
    </reaction>
</comment>
<dbReference type="FunFam" id="1.10.510.10:FF:000060">
    <property type="entry name" value="G-type lectin S-receptor-like serine/threonine-protein kinase"/>
    <property type="match status" value="1"/>
</dbReference>
<evidence type="ECO:0000256" key="12">
    <source>
        <dbReference type="ARBA" id="ARBA00023157"/>
    </source>
</evidence>
<comment type="similarity">
    <text evidence="16">Belongs to the protein kinase superfamily. Ser/Thr protein kinase family.</text>
</comment>
<dbReference type="InterPro" id="IPR000719">
    <property type="entry name" value="Prot_kinase_dom"/>
</dbReference>
<dbReference type="SMART" id="SM00473">
    <property type="entry name" value="PAN_AP"/>
    <property type="match status" value="1"/>
</dbReference>
<keyword evidence="9 16" id="KW-0067">ATP-binding</keyword>
<dbReference type="InterPro" id="IPR000742">
    <property type="entry name" value="EGF"/>
</dbReference>
<keyword evidence="2" id="KW-1003">Cell membrane</keyword>
<dbReference type="RefSeq" id="XP_010247744.1">
    <property type="nucleotide sequence ID" value="XM_010249442.2"/>
</dbReference>
<sequence>MELKGLPLLIFCYSVLCFLSNISIAVDTMALNQTITGDQTLVSAGQTFELGFFTPGNSRNCYLGIWYKNIPLPTIVWVANRDNPLTDSSGALKIGDNGNLVLLNKTGSIVWSSISSRAAKIPIAQLLDSGNLVLRDESGDDSESYLWQSFDYPSDTLMPGMKFGLNFKTGHSWYLTSWKAVEDPSTGDFTYKLDIRGLPQLLVRKGGESGDVQYRSGPWDGVRFGGGFMRKNSVFNPIFVFDAEEVYYAFENNDKSAITRFVVNQSGSLQYLTWNDRRQEWVDIIMLQKDNCDNYGLCGGFGICNINDSPVCECLKGFTPKVPQDYNALDWSDGCVPKSPSSDCKMGEGFYKFQGLKLPDASQILGNMSMSSEDCEMVCLNNCSCKAYSITENSGCVVWSDVLIDIRQYVEGGHDLYVRLAASELDSNNKKQVVIVISLSAISTVLVIGSIGWCVIWNRKRALRRDRDLHIQENPEEDLELPLFDLDTIRDATKNFSFTKIIGKGGFGPVYKGELPTGQEIAVKRLSQDSGQGLNEFKNEVTLIANLQHRNLVRLLGCCIEGQERMLIYEYMPNKSLNTFIFGQTKSTSLDWAKRFDIIVGIARGLLYLHRDSRLRIIHRDLKASNILLDIEMNPKISDFGLARIFGGDQIQENTKRVMGTYGYMPPEYAIDGLFSVKSDVFSFGVIVLEIISGKKNRGFYHPDHDLNLLGHTWILWNEDRALELVDPLMERPFSLPEMLRCIQVGLLCVQQRPEDRPTMSSVVLMLDSETTILAQPRQPGFYTERFPTENDLSSTGKKNFTSNEVTITLIDGR</sequence>
<dbReference type="EC" id="2.7.11.1" evidence="16"/>
<dbReference type="OrthoDB" id="1910371at2759"/>
<keyword evidence="3 16" id="KW-0723">Serine/threonine-protein kinase</keyword>
<dbReference type="GeneID" id="104590709"/>
<accession>A0A1U7Z5Y2</accession>
<evidence type="ECO:0000313" key="18">
    <source>
        <dbReference type="Proteomes" id="UP000189703"/>
    </source>
</evidence>
<comment type="catalytic activity">
    <reaction evidence="14 16">
        <text>L-threonyl-[protein] + ATP = O-phospho-L-threonyl-[protein] + ADP + H(+)</text>
        <dbReference type="Rhea" id="RHEA:46608"/>
        <dbReference type="Rhea" id="RHEA-COMP:11060"/>
        <dbReference type="Rhea" id="RHEA-COMP:11605"/>
        <dbReference type="ChEBI" id="CHEBI:15378"/>
        <dbReference type="ChEBI" id="CHEBI:30013"/>
        <dbReference type="ChEBI" id="CHEBI:30616"/>
        <dbReference type="ChEBI" id="CHEBI:61977"/>
        <dbReference type="ChEBI" id="CHEBI:456216"/>
        <dbReference type="EC" id="2.7.11.1"/>
    </reaction>
</comment>
<dbReference type="Pfam" id="PF08276">
    <property type="entry name" value="PAN_2"/>
    <property type="match status" value="1"/>
</dbReference>
<dbReference type="Gene3D" id="1.10.510.10">
    <property type="entry name" value="Transferase(Phosphotransferase) domain 1"/>
    <property type="match status" value="1"/>
</dbReference>
<keyword evidence="4 16" id="KW-0808">Transferase</keyword>
<dbReference type="Pfam" id="PF07714">
    <property type="entry name" value="PK_Tyr_Ser-Thr"/>
    <property type="match status" value="1"/>
</dbReference>
<protein>
    <recommendedName>
        <fullName evidence="16">Receptor-like serine/threonine-protein kinase</fullName>
        <ecNumber evidence="16">2.7.11.1</ecNumber>
    </recommendedName>
</protein>
<name>A0A1U7Z5Y2_NELNU</name>
<keyword evidence="18" id="KW-1185">Reference proteome</keyword>
<dbReference type="GO" id="GO:0048544">
    <property type="term" value="P:recognition of pollen"/>
    <property type="evidence" value="ECO:0007669"/>
    <property type="project" value="InterPro"/>
</dbReference>
<dbReference type="SUPFAM" id="SSF56112">
    <property type="entry name" value="Protein kinase-like (PK-like)"/>
    <property type="match status" value="1"/>
</dbReference>
<dbReference type="PROSITE" id="PS50948">
    <property type="entry name" value="PAN"/>
    <property type="match status" value="1"/>
</dbReference>
<keyword evidence="12" id="KW-1015">Disulfide bond</keyword>
<evidence type="ECO:0000256" key="9">
    <source>
        <dbReference type="ARBA" id="ARBA00022840"/>
    </source>
</evidence>
<gene>
    <name evidence="19" type="primary">LOC104590709</name>
</gene>
<evidence type="ECO:0000256" key="15">
    <source>
        <dbReference type="ARBA" id="ARBA00048679"/>
    </source>
</evidence>
<dbReference type="InterPro" id="IPR001245">
    <property type="entry name" value="Ser-Thr/Tyr_kinase_cat_dom"/>
</dbReference>
<dbReference type="InterPro" id="IPR003609">
    <property type="entry name" value="Pan_app"/>
</dbReference>
<evidence type="ECO:0000256" key="4">
    <source>
        <dbReference type="ARBA" id="ARBA00022679"/>
    </source>
</evidence>
<dbReference type="PANTHER" id="PTHR27002">
    <property type="entry name" value="RECEPTOR-LIKE SERINE/THREONINE-PROTEIN KINASE SD1-8"/>
    <property type="match status" value="1"/>
</dbReference>
<dbReference type="GO" id="GO:0005886">
    <property type="term" value="C:plasma membrane"/>
    <property type="evidence" value="ECO:0007669"/>
    <property type="project" value="UniProtKB-SubCell"/>
</dbReference>
<dbReference type="eggNOG" id="ENOG502QS2H">
    <property type="taxonomic scope" value="Eukaryota"/>
</dbReference>
<evidence type="ECO:0000256" key="3">
    <source>
        <dbReference type="ARBA" id="ARBA00022527"/>
    </source>
</evidence>
<dbReference type="PROSITE" id="PS00108">
    <property type="entry name" value="PROTEIN_KINASE_ST"/>
    <property type="match status" value="1"/>
</dbReference>
<dbReference type="PROSITE" id="PS50927">
    <property type="entry name" value="BULB_LECTIN"/>
    <property type="match status" value="1"/>
</dbReference>
<dbReference type="InterPro" id="IPR008271">
    <property type="entry name" value="Ser/Thr_kinase_AS"/>
</dbReference>
<evidence type="ECO:0000256" key="8">
    <source>
        <dbReference type="ARBA" id="ARBA00022777"/>
    </source>
</evidence>
<evidence type="ECO:0000256" key="10">
    <source>
        <dbReference type="ARBA" id="ARBA00022989"/>
    </source>
</evidence>
<evidence type="ECO:0000256" key="5">
    <source>
        <dbReference type="ARBA" id="ARBA00022692"/>
    </source>
</evidence>
<dbReference type="CDD" id="cd00054">
    <property type="entry name" value="EGF_CA"/>
    <property type="match status" value="1"/>
</dbReference>
<evidence type="ECO:0000313" key="19">
    <source>
        <dbReference type="RefSeq" id="XP_010247744.1"/>
    </source>
</evidence>
<dbReference type="InterPro" id="IPR000858">
    <property type="entry name" value="S_locus_glycoprot_dom"/>
</dbReference>
<dbReference type="PIRSF" id="PIRSF000641">
    <property type="entry name" value="SRK"/>
    <property type="match status" value="1"/>
</dbReference>
<dbReference type="OMA" id="NQEWYLT"/>
<dbReference type="GO" id="GO:0004674">
    <property type="term" value="F:protein serine/threonine kinase activity"/>
    <property type="evidence" value="ECO:0007669"/>
    <property type="project" value="UniProtKB-KW"/>
</dbReference>
<evidence type="ECO:0000256" key="7">
    <source>
        <dbReference type="ARBA" id="ARBA00022741"/>
    </source>
</evidence>
<dbReference type="Pfam" id="PF01453">
    <property type="entry name" value="B_lectin"/>
    <property type="match status" value="1"/>
</dbReference>
<dbReference type="PANTHER" id="PTHR27002:SF864">
    <property type="entry name" value="RECEPTOR-LIKE SERINE_THREONINE-PROTEIN KINASE"/>
    <property type="match status" value="1"/>
</dbReference>
<evidence type="ECO:0000256" key="6">
    <source>
        <dbReference type="ARBA" id="ARBA00022729"/>
    </source>
</evidence>
<dbReference type="SMART" id="SM00220">
    <property type="entry name" value="S_TKc"/>
    <property type="match status" value="1"/>
</dbReference>
<dbReference type="PROSITE" id="PS50026">
    <property type="entry name" value="EGF_3"/>
    <property type="match status" value="1"/>
</dbReference>
<dbReference type="InterPro" id="IPR024171">
    <property type="entry name" value="SRK-like_kinase"/>
</dbReference>
<evidence type="ECO:0000256" key="13">
    <source>
        <dbReference type="ARBA" id="ARBA00023180"/>
    </source>
</evidence>
<reference evidence="19" key="1">
    <citation type="submission" date="2025-08" db="UniProtKB">
        <authorList>
            <consortium name="RefSeq"/>
        </authorList>
    </citation>
    <scope>IDENTIFICATION</scope>
</reference>
<keyword evidence="7 16" id="KW-0547">Nucleotide-binding</keyword>
<keyword evidence="10" id="KW-1133">Transmembrane helix</keyword>
<dbReference type="FunFam" id="2.90.10.10:FF:000004">
    <property type="entry name" value="G-type lectin S-receptor-like serine/threonine-protein kinase"/>
    <property type="match status" value="1"/>
</dbReference>
<keyword evidence="5" id="KW-0812">Transmembrane</keyword>
<keyword evidence="8 16" id="KW-0418">Kinase</keyword>